<keyword evidence="3" id="KW-0344">Guanine-nucleotide releasing factor</keyword>
<feature type="compositionally biased region" description="Polar residues" evidence="7">
    <location>
        <begin position="1028"/>
        <end position="1051"/>
    </location>
</feature>
<dbReference type="SUPFAM" id="SSF116907">
    <property type="entry name" value="Hook domain"/>
    <property type="match status" value="1"/>
</dbReference>
<dbReference type="GO" id="GO:0031122">
    <property type="term" value="P:cytoplasmic microtubule organization"/>
    <property type="evidence" value="ECO:0007669"/>
    <property type="project" value="TreeGrafter"/>
</dbReference>
<dbReference type="FunFam" id="1.10.418.10:FF:000035">
    <property type="entry name" value="girdin isoform X1"/>
    <property type="match status" value="1"/>
</dbReference>
<protein>
    <submittedName>
        <fullName evidence="10">Coiled-coil domain containing 88A isoform X1</fullName>
    </submittedName>
</protein>
<feature type="compositionally biased region" description="Polar residues" evidence="7">
    <location>
        <begin position="1094"/>
        <end position="1104"/>
    </location>
</feature>
<evidence type="ECO:0000256" key="4">
    <source>
        <dbReference type="ARBA" id="ARBA00023054"/>
    </source>
</evidence>
<dbReference type="GO" id="GO:0005813">
    <property type="term" value="C:centrosome"/>
    <property type="evidence" value="ECO:0007669"/>
    <property type="project" value="TreeGrafter"/>
</dbReference>
<evidence type="ECO:0000256" key="1">
    <source>
        <dbReference type="ARBA" id="ARBA00004496"/>
    </source>
</evidence>
<feature type="coiled-coil region" evidence="6">
    <location>
        <begin position="1109"/>
        <end position="1150"/>
    </location>
</feature>
<dbReference type="PANTHER" id="PTHR18947">
    <property type="entry name" value="HOOK PROTEINS"/>
    <property type="match status" value="1"/>
</dbReference>
<dbReference type="CTD" id="283234"/>
<comment type="subcellular location">
    <subcellularLocation>
        <location evidence="1">Cytoplasm</location>
    </subcellularLocation>
</comment>
<dbReference type="GO" id="GO:0051959">
    <property type="term" value="F:dynein light intermediate chain binding"/>
    <property type="evidence" value="ECO:0007669"/>
    <property type="project" value="TreeGrafter"/>
</dbReference>
<feature type="region of interest" description="Disordered" evidence="7">
    <location>
        <begin position="454"/>
        <end position="474"/>
    </location>
</feature>
<evidence type="ECO:0000256" key="3">
    <source>
        <dbReference type="ARBA" id="ARBA00022658"/>
    </source>
</evidence>
<sequence length="1637" mass="188148">MKDSWNNQSPGEMNKMDVNFTETLEEFMGSALVTWVHLFGDMVGDDGQDYMEVNSNSHNALREYLRLTNGIYLNEVMRIIDSNPKVEQIYYNVGDDKILRVQNFSILNRHLRSYYQENLQQLVLMPLPNVAVLGRDPLTEGALEELRRLLLLLLGCAVQCETKQTFIQQIQSLNIETQAELALCIQEVTQDPSAVLPLQYGEVCALDRLELQTLLGSLARQIQSLLAQRDTHLERIAELSVQCEPVTSPTAPPTGPWHNVPEGMSIQLADSKAKLRRIKQELEDKEDQLIDYKREIQTMEVELKKLQCENRALQGEVRVGRNLRDEVDCLRERASRAEQLQTELKTCTHRLRSMELYRTQLKEQQQYCASLQENKALLEEQLDDARARCSVLRELEKDNLLLRQKLMDMEAERDVERQRVDELLEMNMSLQMDRKRPSHSDDVTRRVTHPHVLYSELESDEELEDPKSPEAHEVDLKPLSVEVNEASSLRLLGAENENAELRRRLERLQAEQEALQTNSPELTEALQRQTDRLKQLEEEHKNTLREFQNLKNENTSLKRSLEELEKTRFQEKQKARSAGEVEGEIPRGECEGKDMGKEEDANKREKRKEEMMRAQREDGEGEEVLLKERKEETKNDTETKERGEAEGEKWTGTGKTESITPKKENKSEDQIPIQKGKQQEEVREMEVEVDKLHREKHALSTQLQQAVEEADQQANLIQELHSKLGEQTKKTWETEQKLALLELESQRLRKATENLTEARKQIEILQCESMHQEEELMRLRSQAELQKMEAAVIPQLEGERAALERERETLKATIDSLRVSVRKGDQLDLTNQTLKAELERLGRSLDSARRREEELEAELRESGLEIESLSKRRDEAMLEVTRLEQDKEVCQSELDSQRREQRQKEREMARLRQQLESTASALEHGNQRACSLEIQYRRDLAQLKETCIQLEELQKENQQLSALNAENSTQITSLTQEITSERVQSQKLTTQIAELNQSVEELEGKLKIATSQLAQLQAEHARVLSEVTASPCNSGTGVTEDSKSNRQSPVQRGSPEEEHVSSEGQITDSQILEHNATISCSEDTKSPEDKKTQSLKINSESQQPVSEKLLNLEKENAVLQKEREVLLSQLAQSQAACTKLREQLDALQRHSISLQESCSKLQDLNTKLQVEQASLSSQNASVLARCRETEVRCATLEAESKMWLKEKEESAVRCESLRRDHERLTALQQRQEAELEELLAKHSQLKSISRGAEAQYRDLEARHKELMESKAKLEEAEKEIQAERERMERAAQEQADREKELERLKMENERYVNQQKEWVQVQSELLAQISVLRSEMSMAQLERTKLEGELNMLKEQNQQLDLNNVRLNSQYQLLTQLKGNMEEENRHLVEQNQSLAKENRALLERSLESRDQHHNQQREYLDKLNELRREKQKLVEKIMDQYRVLEPGMSAPKQPKKSNWIADRMKKLIKPKGGREGRAQFITVGSMDIQLEPGDSALPSSLTSSALSQERDPSSAPASPSTLRRISSQGDADEPSKVVLRPARRKLGSSRHGWSLGRGREGGVSQSFSPGDRRSRPIQRLNTPSSALWEKEQDGSPTPSEEGRGESEENITPEHSDVSRVSSGAEDLHSSFDKTMD</sequence>
<reference evidence="10" key="2">
    <citation type="submission" date="2025-08" db="UniProtKB">
        <authorList>
            <consortium name="RefSeq"/>
        </authorList>
    </citation>
    <scope>IDENTIFICATION</scope>
    <source>
        <tissue evidence="10">Blood</tissue>
    </source>
</reference>
<feature type="compositionally biased region" description="Basic and acidic residues" evidence="7">
    <location>
        <begin position="1626"/>
        <end position="1637"/>
    </location>
</feature>
<reference evidence="9" key="1">
    <citation type="journal article" date="2016" name="Nat. Commun.">
        <title>The channel catfish genome sequence provides insights into the evolution of scale formation in teleosts.</title>
        <authorList>
            <person name="Liu Z."/>
            <person name="Liu S."/>
            <person name="Yao J."/>
            <person name="Bao L."/>
            <person name="Zhang J."/>
            <person name="Li Y."/>
            <person name="Jiang C."/>
            <person name="Sun L."/>
            <person name="Wang R."/>
            <person name="Zhang Y."/>
            <person name="Zhou T."/>
            <person name="Zeng Q."/>
            <person name="Fu Q."/>
            <person name="Gao S."/>
            <person name="Li N."/>
            <person name="Koren S."/>
            <person name="Jiang Y."/>
            <person name="Zimin A."/>
            <person name="Xu P."/>
            <person name="Phillippy A.M."/>
            <person name="Geng X."/>
            <person name="Song L."/>
            <person name="Sun F."/>
            <person name="Li C."/>
            <person name="Wang X."/>
            <person name="Chen A."/>
            <person name="Jin Y."/>
            <person name="Yuan Z."/>
            <person name="Yang Y."/>
            <person name="Tan S."/>
            <person name="Peatman E."/>
            <person name="Lu J."/>
            <person name="Qin Z."/>
            <person name="Dunham R."/>
            <person name="Li Z."/>
            <person name="Sonstegard T."/>
            <person name="Feng J."/>
            <person name="Danzmann R.G."/>
            <person name="Schroeder S."/>
            <person name="Scheffler B."/>
            <person name="Duke M.V."/>
            <person name="Ballard L."/>
            <person name="Kucuktas H."/>
            <person name="Kaltenboeck L."/>
            <person name="Liu H."/>
            <person name="Armbruster J."/>
            <person name="Xie Y."/>
            <person name="Kirby M.L."/>
            <person name="Tian Y."/>
            <person name="Flanagan M.E."/>
            <person name="Mu W."/>
            <person name="Waldbieser G.C."/>
        </authorList>
    </citation>
    <scope>NUCLEOTIDE SEQUENCE [LARGE SCALE GENOMIC DNA]</scope>
    <source>
        <strain evidence="9">SDA103</strain>
    </source>
</reference>
<dbReference type="Proteomes" id="UP000221080">
    <property type="component" value="Chromosome 8"/>
</dbReference>
<keyword evidence="2" id="KW-0963">Cytoplasm</keyword>
<feature type="compositionally biased region" description="Polar residues" evidence="7">
    <location>
        <begin position="1062"/>
        <end position="1081"/>
    </location>
</feature>
<dbReference type="GO" id="GO:0030705">
    <property type="term" value="P:cytoskeleton-dependent intracellular transport"/>
    <property type="evidence" value="ECO:0007669"/>
    <property type="project" value="InterPro"/>
</dbReference>
<evidence type="ECO:0000313" key="10">
    <source>
        <dbReference type="RefSeq" id="XP_017330370.1"/>
    </source>
</evidence>
<feature type="compositionally biased region" description="Basic and acidic residues" evidence="7">
    <location>
        <begin position="465"/>
        <end position="474"/>
    </location>
</feature>
<dbReference type="GO" id="GO:0005737">
    <property type="term" value="C:cytoplasm"/>
    <property type="evidence" value="ECO:0007669"/>
    <property type="project" value="UniProtKB-SubCell"/>
</dbReference>
<evidence type="ECO:0000259" key="8">
    <source>
        <dbReference type="Pfam" id="PF19047"/>
    </source>
</evidence>
<dbReference type="RefSeq" id="XP_017330370.1">
    <property type="nucleotide sequence ID" value="XM_017474881.3"/>
</dbReference>
<feature type="coiled-coil region" evidence="6">
    <location>
        <begin position="268"/>
        <end position="426"/>
    </location>
</feature>
<feature type="coiled-coil region" evidence="6">
    <location>
        <begin position="1214"/>
        <end position="1444"/>
    </location>
</feature>
<dbReference type="OrthoDB" id="10254988at2759"/>
<dbReference type="KEGG" id="ipu:108269203"/>
<comment type="similarity">
    <text evidence="5">Belongs to the CCDC88 family.</text>
</comment>
<dbReference type="GO" id="GO:0008017">
    <property type="term" value="F:microtubule binding"/>
    <property type="evidence" value="ECO:0007669"/>
    <property type="project" value="TreeGrafter"/>
</dbReference>
<name>A0A2D0RKB1_ICTPU</name>
<evidence type="ECO:0000256" key="6">
    <source>
        <dbReference type="SAM" id="Coils"/>
    </source>
</evidence>
<dbReference type="PANTHER" id="PTHR18947:SF35">
    <property type="entry name" value="COILED-COIL DOMAIN-CONTAINING PROTEIN 88B"/>
    <property type="match status" value="1"/>
</dbReference>
<evidence type="ECO:0000256" key="5">
    <source>
        <dbReference type="ARBA" id="ARBA00061299"/>
    </source>
</evidence>
<dbReference type="GeneID" id="108269203"/>
<evidence type="ECO:0000256" key="7">
    <source>
        <dbReference type="SAM" id="MobiDB-lite"/>
    </source>
</evidence>
<dbReference type="Gene3D" id="1.10.418.10">
    <property type="entry name" value="Calponin-like domain"/>
    <property type="match status" value="1"/>
</dbReference>
<dbReference type="InterPro" id="IPR036872">
    <property type="entry name" value="CH_dom_sf"/>
</dbReference>
<organism evidence="9 10">
    <name type="scientific">Ictalurus punctatus</name>
    <name type="common">Channel catfish</name>
    <name type="synonym">Silurus punctatus</name>
    <dbReference type="NCBI Taxonomy" id="7998"/>
    <lineage>
        <taxon>Eukaryota</taxon>
        <taxon>Metazoa</taxon>
        <taxon>Chordata</taxon>
        <taxon>Craniata</taxon>
        <taxon>Vertebrata</taxon>
        <taxon>Euteleostomi</taxon>
        <taxon>Actinopterygii</taxon>
        <taxon>Neopterygii</taxon>
        <taxon>Teleostei</taxon>
        <taxon>Ostariophysi</taxon>
        <taxon>Siluriformes</taxon>
        <taxon>Ictaluridae</taxon>
        <taxon>Ictalurus</taxon>
    </lineage>
</organism>
<keyword evidence="9" id="KW-1185">Reference proteome</keyword>
<evidence type="ECO:0000313" key="9">
    <source>
        <dbReference type="Proteomes" id="UP000221080"/>
    </source>
</evidence>
<feature type="compositionally biased region" description="Basic and acidic residues" evidence="7">
    <location>
        <begin position="1601"/>
        <end position="1618"/>
    </location>
</feature>
<feature type="compositionally biased region" description="Polar residues" evidence="7">
    <location>
        <begin position="1516"/>
        <end position="1530"/>
    </location>
</feature>
<dbReference type="GO" id="GO:0005085">
    <property type="term" value="F:guanyl-nucleotide exchange factor activity"/>
    <property type="evidence" value="ECO:0007669"/>
    <property type="project" value="UniProtKB-KW"/>
</dbReference>
<feature type="compositionally biased region" description="Basic and acidic residues" evidence="7">
    <location>
        <begin position="1082"/>
        <end position="1092"/>
    </location>
</feature>
<feature type="compositionally biased region" description="Basic and acidic residues" evidence="7">
    <location>
        <begin position="660"/>
        <end position="669"/>
    </location>
</feature>
<gene>
    <name evidence="10" type="primary">ccdc88b</name>
</gene>
<dbReference type="Pfam" id="PF19047">
    <property type="entry name" value="HOOK_N"/>
    <property type="match status" value="1"/>
</dbReference>
<evidence type="ECO:0000256" key="2">
    <source>
        <dbReference type="ARBA" id="ARBA00022490"/>
    </source>
</evidence>
<keyword evidence="4 6" id="KW-0175">Coiled coil</keyword>
<dbReference type="GO" id="GO:0007165">
    <property type="term" value="P:signal transduction"/>
    <property type="evidence" value="ECO:0007669"/>
    <property type="project" value="UniProtKB-ARBA"/>
</dbReference>
<feature type="region of interest" description="Disordered" evidence="7">
    <location>
        <begin position="1028"/>
        <end position="1104"/>
    </location>
</feature>
<proteinExistence type="inferred from homology"/>
<feature type="region of interest" description="Disordered" evidence="7">
    <location>
        <begin position="562"/>
        <end position="690"/>
    </location>
</feature>
<feature type="domain" description="HOOK N-terminal" evidence="8">
    <location>
        <begin position="66"/>
        <end position="187"/>
    </location>
</feature>
<feature type="region of interest" description="Disordered" evidence="7">
    <location>
        <begin position="1492"/>
        <end position="1637"/>
    </location>
</feature>
<dbReference type="InterPro" id="IPR043936">
    <property type="entry name" value="HOOK_N"/>
</dbReference>
<feature type="compositionally biased region" description="Low complexity" evidence="7">
    <location>
        <begin position="1496"/>
        <end position="1508"/>
    </location>
</feature>
<feature type="compositionally biased region" description="Basic and acidic residues" evidence="7">
    <location>
        <begin position="562"/>
        <end position="649"/>
    </location>
</feature>
<feature type="compositionally biased region" description="Basic and acidic residues" evidence="7">
    <location>
        <begin position="677"/>
        <end position="690"/>
    </location>
</feature>
<accession>A0A2D0RKB1</accession>